<feature type="region of interest" description="Disordered" evidence="1">
    <location>
        <begin position="179"/>
        <end position="258"/>
    </location>
</feature>
<evidence type="ECO:0000256" key="1">
    <source>
        <dbReference type="SAM" id="MobiDB-lite"/>
    </source>
</evidence>
<gene>
    <name evidence="2" type="ORF">BCR34DRAFT_168254</name>
</gene>
<dbReference type="OrthoDB" id="3781356at2759"/>
<organism evidence="2 3">
    <name type="scientific">Clohesyomyces aquaticus</name>
    <dbReference type="NCBI Taxonomy" id="1231657"/>
    <lineage>
        <taxon>Eukaryota</taxon>
        <taxon>Fungi</taxon>
        <taxon>Dikarya</taxon>
        <taxon>Ascomycota</taxon>
        <taxon>Pezizomycotina</taxon>
        <taxon>Dothideomycetes</taxon>
        <taxon>Pleosporomycetidae</taxon>
        <taxon>Pleosporales</taxon>
        <taxon>Lindgomycetaceae</taxon>
        <taxon>Clohesyomyces</taxon>
    </lineage>
</organism>
<reference evidence="2 3" key="1">
    <citation type="submission" date="2016-07" db="EMBL/GenBank/DDBJ databases">
        <title>Pervasive Adenine N6-methylation of Active Genes in Fungi.</title>
        <authorList>
            <consortium name="DOE Joint Genome Institute"/>
            <person name="Mondo S.J."/>
            <person name="Dannebaum R.O."/>
            <person name="Kuo R.C."/>
            <person name="Labutti K."/>
            <person name="Haridas S."/>
            <person name="Kuo A."/>
            <person name="Salamov A."/>
            <person name="Ahrendt S.R."/>
            <person name="Lipzen A."/>
            <person name="Sullivan W."/>
            <person name="Andreopoulos W.B."/>
            <person name="Clum A."/>
            <person name="Lindquist E."/>
            <person name="Daum C."/>
            <person name="Ramamoorthy G.K."/>
            <person name="Gryganskyi A."/>
            <person name="Culley D."/>
            <person name="Magnuson J.K."/>
            <person name="James T.Y."/>
            <person name="O'Malley M.A."/>
            <person name="Stajich J.E."/>
            <person name="Spatafora J.W."/>
            <person name="Visel A."/>
            <person name="Grigoriev I.V."/>
        </authorList>
    </citation>
    <scope>NUCLEOTIDE SEQUENCE [LARGE SCALE GENOMIC DNA]</scope>
    <source>
        <strain evidence="2 3">CBS 115471</strain>
    </source>
</reference>
<protein>
    <submittedName>
        <fullName evidence="2">Uncharacterized protein</fullName>
    </submittedName>
</protein>
<dbReference type="AlphaFoldDB" id="A0A1Y1YGV9"/>
<dbReference type="EMBL" id="MCFA01000238">
    <property type="protein sequence ID" value="ORX97227.1"/>
    <property type="molecule type" value="Genomic_DNA"/>
</dbReference>
<evidence type="ECO:0000313" key="2">
    <source>
        <dbReference type="EMBL" id="ORX97227.1"/>
    </source>
</evidence>
<sequence length="486" mass="55098">MSGVVVVEYGSEKEWRRTLRQNPKYKMHEIIEALGLRTNRNQGKRGKTTFDSPDVRALVLDIDRVVAKLPHKSEALIIAISTPDSLARELDYILEEHGPRIWGRSGPRLHLLRAGAQRVNAGLYPKDLFYEDEGDRRTIRVLLHWWIGQKASNVIFARERYARKRRDRYDEPVDGFLNEVDDSVETTPTQHLPVTGSEMQDPPQVMQDRVRSISRTISPASESRPISRQSSAPDDHGPTDGVSVPRSEHDPPQMDPRQAASEIGQFASNLSFSGDSEMPDIREDTPAVNIAPPIAPTNEFPGFGNVRIQPTLDMDALHALRAYVYPSEADGVVNEELLLRRLEKAWREIVRASHNRRMESPILFAARDEAFLTWIEIRRTIAGFLRIMERNPRPGGEELRTIANTYRELCRSWQAIGKELEVAWAPKISANELLVQAFIMLAGRNNSVDMIWGPVNALEYNGAIYGQGLELLGQEDQRPKLFYVGD</sequence>
<name>A0A1Y1YGV9_9PLEO</name>
<comment type="caution">
    <text evidence="2">The sequence shown here is derived from an EMBL/GenBank/DDBJ whole genome shotgun (WGS) entry which is preliminary data.</text>
</comment>
<evidence type="ECO:0000313" key="3">
    <source>
        <dbReference type="Proteomes" id="UP000193144"/>
    </source>
</evidence>
<feature type="compositionally biased region" description="Polar residues" evidence="1">
    <location>
        <begin position="213"/>
        <end position="232"/>
    </location>
</feature>
<dbReference type="Proteomes" id="UP000193144">
    <property type="component" value="Unassembled WGS sequence"/>
</dbReference>
<proteinExistence type="predicted"/>
<accession>A0A1Y1YGV9</accession>
<keyword evidence="3" id="KW-1185">Reference proteome</keyword>